<evidence type="ECO:0000259" key="3">
    <source>
        <dbReference type="Pfam" id="PF04536"/>
    </source>
</evidence>
<dbReference type="EMBL" id="JACXLC010000001">
    <property type="protein sequence ID" value="MBD2841264.1"/>
    <property type="molecule type" value="Genomic_DNA"/>
</dbReference>
<keyword evidence="1" id="KW-0812">Transmembrane</keyword>
<sequence length="290" mass="30675">MSVFRQFFLILAAAGALLATPLAAQPEFPPLTGRVVDNADIIPADVEAQLVQKLEALETQSQRQLVVATVPDLQGYDISDYGYQLGRQWGVGDAERNDGALLLVAPNERKVRIEVGYGLEGTLTDALSSLIIQNEILPRFRDGDYPGGIVAGTDAIAAQLVLPPDEAARVAQQASEQRTSSSRDGGFPIGALMWLGFMFFFFVLPLLRGRRRRRKYRSKGKGPWGDRGRGRDRDWKDTAGDIILWEIGSAIARGAMSGGRGGGGGFGGGFGGGGFGGGGSFGGGGASGGW</sequence>
<feature type="transmembrane region" description="Helical" evidence="1">
    <location>
        <begin position="185"/>
        <end position="207"/>
    </location>
</feature>
<feature type="signal peptide" evidence="2">
    <location>
        <begin position="1"/>
        <end position="24"/>
    </location>
</feature>
<keyword evidence="1" id="KW-1133">Transmembrane helix</keyword>
<feature type="domain" description="TPM" evidence="3">
    <location>
        <begin position="35"/>
        <end position="158"/>
    </location>
</feature>
<keyword evidence="1" id="KW-0472">Membrane</keyword>
<dbReference type="Proteomes" id="UP000635384">
    <property type="component" value="Unassembled WGS sequence"/>
</dbReference>
<protein>
    <submittedName>
        <fullName evidence="4">TPM domain-containing protein</fullName>
    </submittedName>
</protein>
<dbReference type="Gene3D" id="3.10.310.50">
    <property type="match status" value="1"/>
</dbReference>
<evidence type="ECO:0000313" key="5">
    <source>
        <dbReference type="Proteomes" id="UP000635384"/>
    </source>
</evidence>
<evidence type="ECO:0000256" key="1">
    <source>
        <dbReference type="SAM" id="Phobius"/>
    </source>
</evidence>
<evidence type="ECO:0000313" key="4">
    <source>
        <dbReference type="EMBL" id="MBD2841264.1"/>
    </source>
</evidence>
<keyword evidence="2" id="KW-0732">Signal</keyword>
<feature type="chain" id="PRO_5045597080" evidence="2">
    <location>
        <begin position="25"/>
        <end position="290"/>
    </location>
</feature>
<proteinExistence type="predicted"/>
<dbReference type="PANTHER" id="PTHR30373">
    <property type="entry name" value="UPF0603 PROTEIN YGCG"/>
    <property type="match status" value="1"/>
</dbReference>
<organism evidence="4 5">
    <name type="scientific">Erythrobacter rubeus</name>
    <dbReference type="NCBI Taxonomy" id="2760803"/>
    <lineage>
        <taxon>Bacteria</taxon>
        <taxon>Pseudomonadati</taxon>
        <taxon>Pseudomonadota</taxon>
        <taxon>Alphaproteobacteria</taxon>
        <taxon>Sphingomonadales</taxon>
        <taxon>Erythrobacteraceae</taxon>
        <taxon>Erythrobacter/Porphyrobacter group</taxon>
        <taxon>Erythrobacter</taxon>
    </lineage>
</organism>
<comment type="caution">
    <text evidence="4">The sequence shown here is derived from an EMBL/GenBank/DDBJ whole genome shotgun (WGS) entry which is preliminary data.</text>
</comment>
<dbReference type="Pfam" id="PF04536">
    <property type="entry name" value="TPM_phosphatase"/>
    <property type="match status" value="1"/>
</dbReference>
<dbReference type="PANTHER" id="PTHR30373:SF2">
    <property type="entry name" value="UPF0603 PROTEIN YGCG"/>
    <property type="match status" value="1"/>
</dbReference>
<keyword evidence="5" id="KW-1185">Reference proteome</keyword>
<reference evidence="4 5" key="1">
    <citation type="submission" date="2020-09" db="EMBL/GenBank/DDBJ databases">
        <authorList>
            <person name="Yoon J.-W."/>
        </authorList>
    </citation>
    <scope>NUCLEOTIDE SEQUENCE [LARGE SCALE GENOMIC DNA]</scope>
    <source>
        <strain evidence="4 5">KMU-140</strain>
    </source>
</reference>
<dbReference type="InterPro" id="IPR007621">
    <property type="entry name" value="TPM_dom"/>
</dbReference>
<name>A0ABR8KS39_9SPHN</name>
<accession>A0ABR8KS39</accession>
<gene>
    <name evidence="4" type="ORF">IB285_03220</name>
</gene>
<evidence type="ECO:0000256" key="2">
    <source>
        <dbReference type="SAM" id="SignalP"/>
    </source>
</evidence>